<dbReference type="AlphaFoldDB" id="A0A8K0JK07"/>
<evidence type="ECO:0000313" key="3">
    <source>
        <dbReference type="EMBL" id="KAG7531036.1"/>
    </source>
</evidence>
<reference evidence="3" key="1">
    <citation type="submission" date="2020-04" db="EMBL/GenBank/DDBJ databases">
        <title>Analysis of mating type loci in Filobasidium floriforme.</title>
        <authorList>
            <person name="Nowrousian M."/>
        </authorList>
    </citation>
    <scope>NUCLEOTIDE SEQUENCE</scope>
    <source>
        <strain evidence="3">CBS 6242</strain>
    </source>
</reference>
<dbReference type="InterPro" id="IPR009057">
    <property type="entry name" value="Homeodomain-like_sf"/>
</dbReference>
<gene>
    <name evidence="3" type="ORF">FFLO_04591</name>
</gene>
<dbReference type="Gene3D" id="1.10.10.10">
    <property type="entry name" value="Winged helix-like DNA-binding domain superfamily/Winged helix DNA-binding domain"/>
    <property type="match status" value="1"/>
</dbReference>
<comment type="caution">
    <text evidence="3">The sequence shown here is derived from an EMBL/GenBank/DDBJ whole genome shotgun (WGS) entry which is preliminary data.</text>
</comment>
<dbReference type="Pfam" id="PF13358">
    <property type="entry name" value="DDE_3"/>
    <property type="match status" value="1"/>
</dbReference>
<accession>A0A8K0JK07</accession>
<proteinExistence type="predicted"/>
<dbReference type="EMBL" id="JABELV010000100">
    <property type="protein sequence ID" value="KAG7531036.1"/>
    <property type="molecule type" value="Genomic_DNA"/>
</dbReference>
<feature type="region of interest" description="Disordered" evidence="1">
    <location>
        <begin position="28"/>
        <end position="47"/>
    </location>
</feature>
<dbReference type="InterPro" id="IPR036397">
    <property type="entry name" value="RNaseH_sf"/>
</dbReference>
<feature type="compositionally biased region" description="Polar residues" evidence="1">
    <location>
        <begin position="28"/>
        <end position="46"/>
    </location>
</feature>
<feature type="domain" description="Tc1-like transposase DDE" evidence="2">
    <location>
        <begin position="233"/>
        <end position="297"/>
    </location>
</feature>
<dbReference type="InterPro" id="IPR038717">
    <property type="entry name" value="Tc1-like_DDE_dom"/>
</dbReference>
<dbReference type="GO" id="GO:0003676">
    <property type="term" value="F:nucleic acid binding"/>
    <property type="evidence" value="ECO:0007669"/>
    <property type="project" value="InterPro"/>
</dbReference>
<name>A0A8K0JK07_9TREE</name>
<evidence type="ECO:0000256" key="1">
    <source>
        <dbReference type="SAM" id="MobiDB-lite"/>
    </source>
</evidence>
<sequence length="337" mass="38663">MANNASYRAVAAHFGCSISTVGRNVKKYQQTGTTSSPKRQGHSPFNNPRVLSRIKRIAKQHRSATWQQLIVILRLADIHLGRTTIKKVVRDRLGLQRRKAISKPFLNRRARKLRLEYAIAHREDTVSDWRRTIYVDEAMVKVDGNGVVWVTRDKGEAYLEECMRAKMKGQIGGLMLFAGVWHGGRTELVLFDTSESAGKKKGVTAVIYRDQITMGPLKAAWNRVNNRWRGYGGARLLEDNVGIHKSPVNRLQVARQGFVYIDHPPYSPDLNPIENIWSLLKRRLAQLPRKPTNKDELFTMLQRLWGEIGQDRIDLRVDSMPRRLEAVRKARGFVTKY</sequence>
<evidence type="ECO:0000259" key="2">
    <source>
        <dbReference type="Pfam" id="PF13358"/>
    </source>
</evidence>
<protein>
    <recommendedName>
        <fullName evidence="2">Tc1-like transposase DDE domain-containing protein</fullName>
    </recommendedName>
</protein>
<dbReference type="Proteomes" id="UP000812966">
    <property type="component" value="Unassembled WGS sequence"/>
</dbReference>
<evidence type="ECO:0000313" key="4">
    <source>
        <dbReference type="Proteomes" id="UP000812966"/>
    </source>
</evidence>
<dbReference type="InterPro" id="IPR036388">
    <property type="entry name" value="WH-like_DNA-bd_sf"/>
</dbReference>
<organism evidence="3 4">
    <name type="scientific">Filobasidium floriforme</name>
    <dbReference type="NCBI Taxonomy" id="5210"/>
    <lineage>
        <taxon>Eukaryota</taxon>
        <taxon>Fungi</taxon>
        <taxon>Dikarya</taxon>
        <taxon>Basidiomycota</taxon>
        <taxon>Agaricomycotina</taxon>
        <taxon>Tremellomycetes</taxon>
        <taxon>Filobasidiales</taxon>
        <taxon>Filobasidiaceae</taxon>
        <taxon>Filobasidium</taxon>
    </lineage>
</organism>
<dbReference type="Gene3D" id="3.30.420.10">
    <property type="entry name" value="Ribonuclease H-like superfamily/Ribonuclease H"/>
    <property type="match status" value="1"/>
</dbReference>
<keyword evidence="4" id="KW-1185">Reference proteome</keyword>
<dbReference type="SUPFAM" id="SSF46689">
    <property type="entry name" value="Homeodomain-like"/>
    <property type="match status" value="1"/>
</dbReference>